<organism evidence="1">
    <name type="scientific">uncultured bacterium HF0130_06E03</name>
    <dbReference type="NCBI Taxonomy" id="710813"/>
    <lineage>
        <taxon>Bacteria</taxon>
        <taxon>environmental samples</taxon>
    </lineage>
</organism>
<dbReference type="AlphaFoldDB" id="E0XSX4"/>
<accession>E0XSX4</accession>
<evidence type="ECO:0000313" key="1">
    <source>
        <dbReference type="EMBL" id="ADI17515.1"/>
    </source>
</evidence>
<dbReference type="InterPro" id="IPR012505">
    <property type="entry name" value="YbbR"/>
</dbReference>
<dbReference type="Gene3D" id="2.170.120.30">
    <property type="match status" value="2"/>
</dbReference>
<dbReference type="PANTHER" id="PTHR37804:SF1">
    <property type="entry name" value="CDAA REGULATORY PROTEIN CDAR"/>
    <property type="match status" value="1"/>
</dbReference>
<name>E0XSX4_9BACT</name>
<protein>
    <recommendedName>
        <fullName evidence="2">YbbR-like protein</fullName>
    </recommendedName>
</protein>
<dbReference type="InterPro" id="IPR053154">
    <property type="entry name" value="c-di-AMP_regulator"/>
</dbReference>
<dbReference type="PANTHER" id="PTHR37804">
    <property type="entry name" value="CDAA REGULATORY PROTEIN CDAR"/>
    <property type="match status" value="1"/>
</dbReference>
<dbReference type="EMBL" id="GU474867">
    <property type="protein sequence ID" value="ADI17515.1"/>
    <property type="molecule type" value="Genomic_DNA"/>
</dbReference>
<evidence type="ECO:0008006" key="2">
    <source>
        <dbReference type="Google" id="ProtNLM"/>
    </source>
</evidence>
<sequence>MSIRSWGAKLGAIALGSVLWVHAITEQSFDKEVLVRLVVEDPEIPPESKPIVALLSPTVKSHVKVRVTGTGKNLLQMDIDDFVLRVKTQGHVGVTRTYLLSVGQIEFASVEKQVQFEEVIYPKEVSVYFDRLVEKDVPIELAVTVSSAIAHVVVGSPKVVPAIVRLMGPRSLLDTINKVYSDTISLKDVSDDVNIMLDLQSNVPKSVTVKPTNVNYTADVQIIAENILSNVPVNIRGRSGTRFKLIPEQVVVKIRGGVDEVSRIDPSSDLGLYVDYLNDGENVLEVKNDQINSNFEILSIQPNQIEIIRE</sequence>
<reference evidence="1" key="1">
    <citation type="journal article" date="2011" name="Environ. Microbiol.">
        <title>Time-series analyses of Monterey Bay coastal microbial picoplankton using a 'genome proxy' microarray.</title>
        <authorList>
            <person name="Rich V.I."/>
            <person name="Pham V.D."/>
            <person name="Eppley J."/>
            <person name="Shi Y."/>
            <person name="DeLong E.F."/>
        </authorList>
    </citation>
    <scope>NUCLEOTIDE SEQUENCE</scope>
</reference>
<dbReference type="Gene3D" id="2.170.120.40">
    <property type="entry name" value="YbbR-like domain"/>
    <property type="match status" value="1"/>
</dbReference>
<dbReference type="Pfam" id="PF07949">
    <property type="entry name" value="YbbR"/>
    <property type="match status" value="1"/>
</dbReference>
<proteinExistence type="predicted"/>